<protein>
    <submittedName>
        <fullName evidence="2">Uncharacterized protein</fullName>
    </submittedName>
</protein>
<keyword evidence="1" id="KW-0472">Membrane</keyword>
<keyword evidence="1" id="KW-1133">Transmembrane helix</keyword>
<dbReference type="AlphaFoldDB" id="A0A2N0QPZ7"/>
<keyword evidence="1" id="KW-0812">Transmembrane</keyword>
<evidence type="ECO:0000313" key="3">
    <source>
        <dbReference type="Proteomes" id="UP000232688"/>
    </source>
</evidence>
<proteinExistence type="predicted"/>
<feature type="transmembrane region" description="Helical" evidence="1">
    <location>
        <begin position="41"/>
        <end position="58"/>
    </location>
</feature>
<comment type="caution">
    <text evidence="2">The sequence shown here is derived from an EMBL/GenBank/DDBJ whole genome shotgun (WGS) entry which is preliminary data.</text>
</comment>
<gene>
    <name evidence="2" type="ORF">RhiirA1_479968</name>
</gene>
<sequence length="74" mass="8579">MKFLMKTEKGSETGCNLTIIRLAPAYYYENNDGREAKCNKVLWPTLLFIIIILLWAGAKRFVLQQNANKKIFII</sequence>
<accession>A0A2N0QPZ7</accession>
<reference evidence="2 3" key="1">
    <citation type="submission" date="2017-10" db="EMBL/GenBank/DDBJ databases">
        <title>Extensive intraspecific genome diversity in a model arbuscular mycorrhizal fungus.</title>
        <authorList>
            <person name="Chen E.C.H."/>
            <person name="Morin E."/>
            <person name="Baudet D."/>
            <person name="Noel J."/>
            <person name="Ndikumana S."/>
            <person name="Charron P."/>
            <person name="St-Onge C."/>
            <person name="Giorgi J."/>
            <person name="Grigoriev I.V."/>
            <person name="Roux C."/>
            <person name="Martin F.M."/>
            <person name="Corradi N."/>
        </authorList>
    </citation>
    <scope>NUCLEOTIDE SEQUENCE [LARGE SCALE GENOMIC DNA]</scope>
    <source>
        <strain evidence="2 3">A1</strain>
    </source>
</reference>
<organism evidence="2 3">
    <name type="scientific">Rhizophagus irregularis</name>
    <dbReference type="NCBI Taxonomy" id="588596"/>
    <lineage>
        <taxon>Eukaryota</taxon>
        <taxon>Fungi</taxon>
        <taxon>Fungi incertae sedis</taxon>
        <taxon>Mucoromycota</taxon>
        <taxon>Glomeromycotina</taxon>
        <taxon>Glomeromycetes</taxon>
        <taxon>Glomerales</taxon>
        <taxon>Glomeraceae</taxon>
        <taxon>Rhizophagus</taxon>
    </lineage>
</organism>
<name>A0A2N0QPZ7_9GLOM</name>
<evidence type="ECO:0000313" key="2">
    <source>
        <dbReference type="EMBL" id="PKC53125.1"/>
    </source>
</evidence>
<reference evidence="2 3" key="2">
    <citation type="submission" date="2017-10" db="EMBL/GenBank/DDBJ databases">
        <title>Genome analyses suggest a sexual origin of heterokaryosis in a supposedly ancient asexual fungus.</title>
        <authorList>
            <person name="Corradi N."/>
            <person name="Sedzielewska K."/>
            <person name="Noel J."/>
            <person name="Charron P."/>
            <person name="Farinelli L."/>
            <person name="Marton T."/>
            <person name="Kruger M."/>
            <person name="Pelin A."/>
            <person name="Brachmann A."/>
            <person name="Corradi N."/>
        </authorList>
    </citation>
    <scope>NUCLEOTIDE SEQUENCE [LARGE SCALE GENOMIC DNA]</scope>
    <source>
        <strain evidence="2 3">A1</strain>
    </source>
</reference>
<dbReference type="VEuPathDB" id="FungiDB:RhiirA1_479968"/>
<evidence type="ECO:0000256" key="1">
    <source>
        <dbReference type="SAM" id="Phobius"/>
    </source>
</evidence>
<dbReference type="EMBL" id="LLXH01004649">
    <property type="protein sequence ID" value="PKC53125.1"/>
    <property type="molecule type" value="Genomic_DNA"/>
</dbReference>
<dbReference type="Proteomes" id="UP000232688">
    <property type="component" value="Unassembled WGS sequence"/>
</dbReference>